<dbReference type="OrthoDB" id="269227at2759"/>
<comment type="similarity">
    <text evidence="3">Belongs to the GMC oxidoreductase family.</text>
</comment>
<dbReference type="PANTHER" id="PTHR11552">
    <property type="entry name" value="GLUCOSE-METHANOL-CHOLINE GMC OXIDOREDUCTASE"/>
    <property type="match status" value="1"/>
</dbReference>
<evidence type="ECO:0000256" key="7">
    <source>
        <dbReference type="PIRSR" id="PIRSR000137-2"/>
    </source>
</evidence>
<keyword evidence="11" id="KW-1185">Reference proteome</keyword>
<evidence type="ECO:0000256" key="6">
    <source>
        <dbReference type="PIRSR" id="PIRSR000137-1"/>
    </source>
</evidence>
<evidence type="ECO:0000256" key="3">
    <source>
        <dbReference type="ARBA" id="ARBA00010790"/>
    </source>
</evidence>
<dbReference type="Pfam" id="PF13450">
    <property type="entry name" value="NAD_binding_8"/>
    <property type="match status" value="1"/>
</dbReference>
<dbReference type="SUPFAM" id="SSF54373">
    <property type="entry name" value="FAD-linked reductases, C-terminal domain"/>
    <property type="match status" value="1"/>
</dbReference>
<dbReference type="InterPro" id="IPR036188">
    <property type="entry name" value="FAD/NAD-bd_sf"/>
</dbReference>
<feature type="binding site" evidence="7">
    <location>
        <position position="198"/>
    </location>
    <ligand>
        <name>FAD</name>
        <dbReference type="ChEBI" id="CHEBI:57692"/>
    </ligand>
</feature>
<proteinExistence type="inferred from homology"/>
<gene>
    <name evidence="10" type="ORF">N7468_000615</name>
</gene>
<organism evidence="10 11">
    <name type="scientific">Penicillium chermesinum</name>
    <dbReference type="NCBI Taxonomy" id="63820"/>
    <lineage>
        <taxon>Eukaryota</taxon>
        <taxon>Fungi</taxon>
        <taxon>Dikarya</taxon>
        <taxon>Ascomycota</taxon>
        <taxon>Pezizomycotina</taxon>
        <taxon>Eurotiomycetes</taxon>
        <taxon>Eurotiomycetidae</taxon>
        <taxon>Eurotiales</taxon>
        <taxon>Aspergillaceae</taxon>
        <taxon>Penicillium</taxon>
    </lineage>
</organism>
<dbReference type="Pfam" id="PF00732">
    <property type="entry name" value="GMC_oxred_N"/>
    <property type="match status" value="1"/>
</dbReference>
<feature type="active site" description="Proton donor" evidence="6">
    <location>
        <position position="454"/>
    </location>
</feature>
<dbReference type="AlphaFoldDB" id="A0A9W9PLX8"/>
<name>A0A9W9PLX8_9EURO</name>
<comment type="subcellular location">
    <subcellularLocation>
        <location evidence="2">Cytoplasm</location>
    </subcellularLocation>
    <subcellularLocation>
        <location evidence="1">Secreted</location>
        <location evidence="1">Cell wall</location>
    </subcellularLocation>
</comment>
<feature type="domain" description="Glucose-methanol-choline oxidoreductase N-terminal" evidence="9">
    <location>
        <begin position="237"/>
        <end position="251"/>
    </location>
</feature>
<dbReference type="InterPro" id="IPR012132">
    <property type="entry name" value="GMC_OxRdtase"/>
</dbReference>
<reference evidence="10" key="2">
    <citation type="journal article" date="2023" name="IMA Fungus">
        <title>Comparative genomic study of the Penicillium genus elucidates a diverse pangenome and 15 lateral gene transfer events.</title>
        <authorList>
            <person name="Petersen C."/>
            <person name="Sorensen T."/>
            <person name="Nielsen M.R."/>
            <person name="Sondergaard T.E."/>
            <person name="Sorensen J.L."/>
            <person name="Fitzpatrick D.A."/>
            <person name="Frisvad J.C."/>
            <person name="Nielsen K.L."/>
        </authorList>
    </citation>
    <scope>NUCLEOTIDE SEQUENCE</scope>
    <source>
        <strain evidence="10">IBT 19713</strain>
    </source>
</reference>
<dbReference type="PROSITE" id="PS00624">
    <property type="entry name" value="GMC_OXRED_2"/>
    <property type="match status" value="1"/>
</dbReference>
<comment type="cofactor">
    <cofactor evidence="7">
        <name>FAD</name>
        <dbReference type="ChEBI" id="CHEBI:57692"/>
    </cofactor>
</comment>
<keyword evidence="5" id="KW-0964">Secreted</keyword>
<evidence type="ECO:0000256" key="2">
    <source>
        <dbReference type="ARBA" id="ARBA00004496"/>
    </source>
</evidence>
<dbReference type="Gene3D" id="3.50.50.60">
    <property type="entry name" value="FAD/NAD(P)-binding domain"/>
    <property type="match status" value="2"/>
</dbReference>
<keyword evidence="7" id="KW-0285">Flavoprotein</keyword>
<evidence type="ECO:0000313" key="10">
    <source>
        <dbReference type="EMBL" id="KAJ5249164.1"/>
    </source>
</evidence>
<dbReference type="InterPro" id="IPR007867">
    <property type="entry name" value="GMC_OxRtase_C"/>
</dbReference>
<evidence type="ECO:0000256" key="5">
    <source>
        <dbReference type="ARBA" id="ARBA00022512"/>
    </source>
</evidence>
<keyword evidence="7" id="KW-0274">FAD</keyword>
<dbReference type="GeneID" id="83197215"/>
<evidence type="ECO:0000256" key="8">
    <source>
        <dbReference type="SAM" id="MobiDB-lite"/>
    </source>
</evidence>
<dbReference type="RefSeq" id="XP_058335943.1">
    <property type="nucleotide sequence ID" value="XM_058469912.1"/>
</dbReference>
<feature type="active site" description="Proton acceptor" evidence="6">
    <location>
        <position position="492"/>
    </location>
</feature>
<reference evidence="10" key="1">
    <citation type="submission" date="2022-11" db="EMBL/GenBank/DDBJ databases">
        <authorList>
            <person name="Petersen C."/>
        </authorList>
    </citation>
    <scope>NUCLEOTIDE SEQUENCE</scope>
    <source>
        <strain evidence="10">IBT 19713</strain>
    </source>
</reference>
<feature type="compositionally biased region" description="Polar residues" evidence="8">
    <location>
        <begin position="118"/>
        <end position="131"/>
    </location>
</feature>
<evidence type="ECO:0000259" key="9">
    <source>
        <dbReference type="PROSITE" id="PS00624"/>
    </source>
</evidence>
<dbReference type="GO" id="GO:0005737">
    <property type="term" value="C:cytoplasm"/>
    <property type="evidence" value="ECO:0007669"/>
    <property type="project" value="UniProtKB-SubCell"/>
</dbReference>
<dbReference type="GO" id="GO:0016614">
    <property type="term" value="F:oxidoreductase activity, acting on CH-OH group of donors"/>
    <property type="evidence" value="ECO:0007669"/>
    <property type="project" value="InterPro"/>
</dbReference>
<evidence type="ECO:0000256" key="1">
    <source>
        <dbReference type="ARBA" id="ARBA00004191"/>
    </source>
</evidence>
<dbReference type="PIRSF" id="PIRSF000137">
    <property type="entry name" value="Alcohol_oxidase"/>
    <property type="match status" value="1"/>
</dbReference>
<keyword evidence="4" id="KW-0963">Cytoplasm</keyword>
<dbReference type="GO" id="GO:0050660">
    <property type="term" value="F:flavin adenine dinucleotide binding"/>
    <property type="evidence" value="ECO:0007669"/>
    <property type="project" value="InterPro"/>
</dbReference>
<dbReference type="SUPFAM" id="SSF51905">
    <property type="entry name" value="FAD/NAD(P)-binding domain"/>
    <property type="match status" value="1"/>
</dbReference>
<evidence type="ECO:0000256" key="4">
    <source>
        <dbReference type="ARBA" id="ARBA00022490"/>
    </source>
</evidence>
<protein>
    <recommendedName>
        <fullName evidence="9">Glucose-methanol-choline oxidoreductase N-terminal domain-containing protein</fullName>
    </recommendedName>
</protein>
<feature type="region of interest" description="Disordered" evidence="8">
    <location>
        <begin position="112"/>
        <end position="135"/>
    </location>
</feature>
<evidence type="ECO:0000313" key="11">
    <source>
        <dbReference type="Proteomes" id="UP001150941"/>
    </source>
</evidence>
<dbReference type="Pfam" id="PF05199">
    <property type="entry name" value="GMC_oxred_C"/>
    <property type="match status" value="1"/>
</dbReference>
<keyword evidence="5" id="KW-0134">Cell wall</keyword>
<comment type="caution">
    <text evidence="10">The sequence shown here is derived from an EMBL/GenBank/DDBJ whole genome shotgun (WGS) entry which is preliminary data.</text>
</comment>
<dbReference type="Gene3D" id="3.30.560.10">
    <property type="entry name" value="Glucose Oxidase, domain 3"/>
    <property type="match status" value="2"/>
</dbReference>
<dbReference type="PANTHER" id="PTHR11552:SF123">
    <property type="entry name" value="GMC OXIDOREDUCTASE (AFU_ORTHOLOGUE AFUA_2G01770)-RELATED"/>
    <property type="match status" value="1"/>
</dbReference>
<dbReference type="EMBL" id="JAPQKS010000001">
    <property type="protein sequence ID" value="KAJ5249164.1"/>
    <property type="molecule type" value="Genomic_DNA"/>
</dbReference>
<dbReference type="Proteomes" id="UP001150941">
    <property type="component" value="Unassembled WGS sequence"/>
</dbReference>
<dbReference type="InterPro" id="IPR000172">
    <property type="entry name" value="GMC_OxRdtase_N"/>
</dbReference>
<sequence>MATSYDYIVVGGGTAGCVIASKLHEKLPTASILVLEAGEETVGHSATEEPLKAMMAHKSELDWNLSTVPQTSLGDRADYDRWATLVGDARWSYKQLLPYFPKTATRSATERGAFNPAASPSTMYTATPSQSHPERKYPLRGPMLAAWKNNGVKYISDANSGYPMGISERVENFNQGKRQFAHQIYSLKGIKILTRSTVARIKIQKASSSRGDAVATGVELISGLKLTAKKEVIISAGTYNSPKILMLSGIGPAKHLSKHGIDAIVDSPEVGQNFHDHMAEAMNHPIWKLGWASDWTVSAGIDNSVLRKAIVKDDINLLEPFSQLLLNPHLCFTETLNFYTPAGTTVAEMDTPMDGSHISSTILGLSPISRGTISLASRDPLAQPIIDPNYYSTEVDRVAMRIAIRKAIQVYTSEPLTSFIEGESPPAGFPPLTRFSLDREIDERVRRVGISFSHPAGSCAMGMVVDSECRVYGVKNLRVADASVLPTPIAAHLQQAVYAIGARVVDFMVARI</sequence>
<accession>A0A9W9PLX8</accession>